<keyword evidence="1" id="KW-1133">Transmembrane helix</keyword>
<feature type="transmembrane region" description="Helical" evidence="1">
    <location>
        <begin position="83"/>
        <end position="104"/>
    </location>
</feature>
<evidence type="ECO:0000313" key="3">
    <source>
        <dbReference type="WBParaSite" id="PSAMB.scaffold835size40643.g9038.t1"/>
    </source>
</evidence>
<name>A0A914XHH5_9BILA</name>
<dbReference type="WBParaSite" id="PSAMB.scaffold835size40643.g9038.t1">
    <property type="protein sequence ID" value="PSAMB.scaffold835size40643.g9038.t1"/>
    <property type="gene ID" value="PSAMB.scaffold835size40643.g9038"/>
</dbReference>
<protein>
    <submittedName>
        <fullName evidence="3">Uncharacterized protein</fullName>
    </submittedName>
</protein>
<feature type="transmembrane region" description="Helical" evidence="1">
    <location>
        <begin position="200"/>
        <end position="220"/>
    </location>
</feature>
<dbReference type="PANTHER" id="PTHR22714:SF7">
    <property type="entry name" value="SOLUTE-BINDING PROTEIN FAMILY 3_N-TERMINAL DOMAIN-CONTAINING PROTEIN"/>
    <property type="match status" value="1"/>
</dbReference>
<reference evidence="3" key="1">
    <citation type="submission" date="2022-11" db="UniProtKB">
        <authorList>
            <consortium name="WormBaseParasite"/>
        </authorList>
    </citation>
    <scope>IDENTIFICATION</scope>
</reference>
<dbReference type="AlphaFoldDB" id="A0A914XHH5"/>
<dbReference type="Proteomes" id="UP000887566">
    <property type="component" value="Unplaced"/>
</dbReference>
<sequence length="302" mass="34504">MWITTEQLGSYENGTWTGALGMVLDGTLDTIAVPHQRTDLREQFFEFSSSFYDVKLAYLAKETKKSGLETIFDIFSPFSPNVWLTYLATILALVITLLFIDAGYSKATKQPRMKSSSGFVAWNFFRILIRSCGQDGPLKWAPYLFRKNSPFIERFNTALYSTQRLTDRIWAVYFGEGARQKKTYYCKQPITLSPLSLETYLGIFALILIGYVLAATLFIAETVRRKWTHQKIEHIDDNLNEKLSRWRLNRKRTVSHSAVRIDTTADRLASRPSPLVISNVRGLQPDMFISDFAGNGHSYSTA</sequence>
<keyword evidence="2" id="KW-1185">Reference proteome</keyword>
<keyword evidence="1" id="KW-0472">Membrane</keyword>
<keyword evidence="1" id="KW-0812">Transmembrane</keyword>
<dbReference type="SUPFAM" id="SSF53850">
    <property type="entry name" value="Periplasmic binding protein-like II"/>
    <property type="match status" value="1"/>
</dbReference>
<accession>A0A914XHH5</accession>
<dbReference type="Gene3D" id="3.40.190.10">
    <property type="entry name" value="Periplasmic binding protein-like II"/>
    <property type="match status" value="1"/>
</dbReference>
<dbReference type="PANTHER" id="PTHR22714">
    <property type="entry name" value="PROTEIN CBG02446-RELATED"/>
    <property type="match status" value="1"/>
</dbReference>
<evidence type="ECO:0000313" key="2">
    <source>
        <dbReference type="Proteomes" id="UP000887566"/>
    </source>
</evidence>
<organism evidence="2 3">
    <name type="scientific">Plectus sambesii</name>
    <dbReference type="NCBI Taxonomy" id="2011161"/>
    <lineage>
        <taxon>Eukaryota</taxon>
        <taxon>Metazoa</taxon>
        <taxon>Ecdysozoa</taxon>
        <taxon>Nematoda</taxon>
        <taxon>Chromadorea</taxon>
        <taxon>Plectida</taxon>
        <taxon>Plectina</taxon>
        <taxon>Plectoidea</taxon>
        <taxon>Plectidae</taxon>
        <taxon>Plectus</taxon>
    </lineage>
</organism>
<proteinExistence type="predicted"/>
<dbReference type="InterPro" id="IPR040128">
    <property type="entry name" value="T25E4.2-like"/>
</dbReference>
<evidence type="ECO:0000256" key="1">
    <source>
        <dbReference type="SAM" id="Phobius"/>
    </source>
</evidence>